<name>A0ABC8SZA3_9AQUA</name>
<evidence type="ECO:0000313" key="3">
    <source>
        <dbReference type="Proteomes" id="UP001642360"/>
    </source>
</evidence>
<dbReference type="Proteomes" id="UP001642360">
    <property type="component" value="Unassembled WGS sequence"/>
</dbReference>
<reference evidence="2 3" key="1">
    <citation type="submission" date="2024-02" db="EMBL/GenBank/DDBJ databases">
        <authorList>
            <person name="Vignale AGUSTIN F."/>
            <person name="Sosa J E."/>
            <person name="Modenutti C."/>
        </authorList>
    </citation>
    <scope>NUCLEOTIDE SEQUENCE [LARGE SCALE GENOMIC DNA]</scope>
</reference>
<keyword evidence="3" id="KW-1185">Reference proteome</keyword>
<dbReference type="AlphaFoldDB" id="A0ABC8SZA3"/>
<protein>
    <submittedName>
        <fullName evidence="2">Uncharacterized protein</fullName>
    </submittedName>
</protein>
<organism evidence="2 3">
    <name type="scientific">Ilex paraguariensis</name>
    <name type="common">yerba mate</name>
    <dbReference type="NCBI Taxonomy" id="185542"/>
    <lineage>
        <taxon>Eukaryota</taxon>
        <taxon>Viridiplantae</taxon>
        <taxon>Streptophyta</taxon>
        <taxon>Embryophyta</taxon>
        <taxon>Tracheophyta</taxon>
        <taxon>Spermatophyta</taxon>
        <taxon>Magnoliopsida</taxon>
        <taxon>eudicotyledons</taxon>
        <taxon>Gunneridae</taxon>
        <taxon>Pentapetalae</taxon>
        <taxon>asterids</taxon>
        <taxon>campanulids</taxon>
        <taxon>Aquifoliales</taxon>
        <taxon>Aquifoliaceae</taxon>
        <taxon>Ilex</taxon>
    </lineage>
</organism>
<evidence type="ECO:0000313" key="2">
    <source>
        <dbReference type="EMBL" id="CAK9162278.1"/>
    </source>
</evidence>
<gene>
    <name evidence="2" type="ORF">ILEXP_LOCUS31141</name>
</gene>
<accession>A0ABC8SZA3</accession>
<dbReference type="EMBL" id="CAUOFW020003835">
    <property type="protein sequence ID" value="CAK9162278.1"/>
    <property type="molecule type" value="Genomic_DNA"/>
</dbReference>
<proteinExistence type="predicted"/>
<comment type="caution">
    <text evidence="2">The sequence shown here is derived from an EMBL/GenBank/DDBJ whole genome shotgun (WGS) entry which is preliminary data.</text>
</comment>
<evidence type="ECO:0000256" key="1">
    <source>
        <dbReference type="SAM" id="MobiDB-lite"/>
    </source>
</evidence>
<feature type="compositionally biased region" description="Polar residues" evidence="1">
    <location>
        <begin position="20"/>
        <end position="38"/>
    </location>
</feature>
<sequence length="78" mass="8501">MVRLGGGSRHGARKSGSRLMEQSTPRDASFFSSANSRQTMDDMVHSGGKLHRVRSLKGLLVMARATILTLATSKVDER</sequence>
<feature type="region of interest" description="Disordered" evidence="1">
    <location>
        <begin position="1"/>
        <end position="46"/>
    </location>
</feature>